<reference evidence="7" key="1">
    <citation type="journal article" date="2019" name="Microbiol. Resour. Announc.">
        <title>Complete Genome Sequence of Rubrobacter xylanophilus Strain AA3-22, Isolated from Arima Onsen in Japan.</title>
        <authorList>
            <person name="Tomariguchi N."/>
            <person name="Miyazaki K."/>
        </authorList>
    </citation>
    <scope>NUCLEOTIDE SEQUENCE [LARGE SCALE GENOMIC DNA]</scope>
    <source>
        <strain evidence="7">AA3-22</strain>
    </source>
</reference>
<dbReference type="Proteomes" id="UP000318065">
    <property type="component" value="Chromosome"/>
</dbReference>
<dbReference type="PANTHER" id="PTHR42711:SF18">
    <property type="entry name" value="ABC TRANSPORTER, ATP-BINDING PROTEIN"/>
    <property type="match status" value="1"/>
</dbReference>
<dbReference type="PROSITE" id="PS50893">
    <property type="entry name" value="ABC_TRANSPORTER_2"/>
    <property type="match status" value="1"/>
</dbReference>
<evidence type="ECO:0000313" key="8">
    <source>
        <dbReference type="Proteomes" id="UP000318065"/>
    </source>
</evidence>
<dbReference type="EMBL" id="AP019791">
    <property type="protein sequence ID" value="BBL80945.1"/>
    <property type="molecule type" value="Genomic_DNA"/>
</dbReference>
<keyword evidence="4" id="KW-0067">ATP-binding</keyword>
<dbReference type="PANTHER" id="PTHR42711">
    <property type="entry name" value="ABC TRANSPORTER ATP-BINDING PROTEIN"/>
    <property type="match status" value="1"/>
</dbReference>
<dbReference type="InterPro" id="IPR003593">
    <property type="entry name" value="AAA+_ATPase"/>
</dbReference>
<dbReference type="InterPro" id="IPR027417">
    <property type="entry name" value="P-loop_NTPase"/>
</dbReference>
<evidence type="ECO:0000256" key="3">
    <source>
        <dbReference type="ARBA" id="ARBA00022741"/>
    </source>
</evidence>
<evidence type="ECO:0000256" key="1">
    <source>
        <dbReference type="ARBA" id="ARBA00004202"/>
    </source>
</evidence>
<dbReference type="SMART" id="SM00382">
    <property type="entry name" value="AAA"/>
    <property type="match status" value="1"/>
</dbReference>
<organism evidence="7 8">
    <name type="scientific">Rubrobacter xylanophilus</name>
    <dbReference type="NCBI Taxonomy" id="49319"/>
    <lineage>
        <taxon>Bacteria</taxon>
        <taxon>Bacillati</taxon>
        <taxon>Actinomycetota</taxon>
        <taxon>Rubrobacteria</taxon>
        <taxon>Rubrobacterales</taxon>
        <taxon>Rubrobacteraceae</taxon>
        <taxon>Rubrobacter</taxon>
    </lineage>
</organism>
<sequence length="290" mass="32249">MGQDVCSRAPGPEVFRRREAHGVSEGVVVEALGMREVHKRFRKRRGEVVRALDGVSLEIRRGEVVGILGPNGSGKSTLVRVVSTLVVPDSGVVKVFGVDAVRHPKRVQRSMNRVSVEASFFKKLSAMENLLYGAKLYGVSDREARPRIKEIMGHIGFDYKRANEPMEHLSRGMQQKVALARALLTSPMLMLLDEPTTGLDPGSKRDVQAFIRRIREAHDASILLCTHDMQEAEELCDRVGIMVDGRIIVLDEPRRLKERYAVGGRMPTLEEVFMAATGYTVEEASAEGEE</sequence>
<evidence type="ECO:0000256" key="2">
    <source>
        <dbReference type="ARBA" id="ARBA00022448"/>
    </source>
</evidence>
<dbReference type="Gene3D" id="3.40.50.300">
    <property type="entry name" value="P-loop containing nucleotide triphosphate hydrolases"/>
    <property type="match status" value="1"/>
</dbReference>
<evidence type="ECO:0000256" key="5">
    <source>
        <dbReference type="ARBA" id="ARBA00023251"/>
    </source>
</evidence>
<dbReference type="GO" id="GO:0005524">
    <property type="term" value="F:ATP binding"/>
    <property type="evidence" value="ECO:0007669"/>
    <property type="project" value="UniProtKB-KW"/>
</dbReference>
<dbReference type="GO" id="GO:0005886">
    <property type="term" value="C:plasma membrane"/>
    <property type="evidence" value="ECO:0007669"/>
    <property type="project" value="UniProtKB-SubCell"/>
</dbReference>
<dbReference type="CDD" id="cd03230">
    <property type="entry name" value="ABC_DR_subfamily_A"/>
    <property type="match status" value="1"/>
</dbReference>
<evidence type="ECO:0000259" key="6">
    <source>
        <dbReference type="PROSITE" id="PS50893"/>
    </source>
</evidence>
<dbReference type="GO" id="GO:0016887">
    <property type="term" value="F:ATP hydrolysis activity"/>
    <property type="evidence" value="ECO:0007669"/>
    <property type="project" value="InterPro"/>
</dbReference>
<evidence type="ECO:0000313" key="7">
    <source>
        <dbReference type="EMBL" id="BBL80945.1"/>
    </source>
</evidence>
<dbReference type="SUPFAM" id="SSF52540">
    <property type="entry name" value="P-loop containing nucleoside triphosphate hydrolases"/>
    <property type="match status" value="1"/>
</dbReference>
<keyword evidence="3" id="KW-0547">Nucleotide-binding</keyword>
<evidence type="ECO:0000256" key="4">
    <source>
        <dbReference type="ARBA" id="ARBA00022840"/>
    </source>
</evidence>
<dbReference type="Pfam" id="PF00005">
    <property type="entry name" value="ABC_tran"/>
    <property type="match status" value="1"/>
</dbReference>
<proteinExistence type="predicted"/>
<dbReference type="AlphaFoldDB" id="A0A510HNE3"/>
<accession>A0A510HNE3</accession>
<feature type="domain" description="ABC transporter" evidence="6">
    <location>
        <begin position="32"/>
        <end position="269"/>
    </location>
</feature>
<keyword evidence="8" id="KW-1185">Reference proteome</keyword>
<protein>
    <recommendedName>
        <fullName evidence="6">ABC transporter domain-containing protein</fullName>
    </recommendedName>
</protein>
<name>A0A510HNE3_9ACTN</name>
<dbReference type="InterPro" id="IPR050763">
    <property type="entry name" value="ABC_transporter_ATP-binding"/>
</dbReference>
<keyword evidence="5" id="KW-0046">Antibiotic resistance</keyword>
<dbReference type="GO" id="GO:0046677">
    <property type="term" value="P:response to antibiotic"/>
    <property type="evidence" value="ECO:0007669"/>
    <property type="project" value="UniProtKB-KW"/>
</dbReference>
<comment type="subcellular location">
    <subcellularLocation>
        <location evidence="1">Cell membrane</location>
        <topology evidence="1">Peripheral membrane protein</topology>
    </subcellularLocation>
</comment>
<gene>
    <name evidence="7" type="ORF">RxyAA322_27990</name>
</gene>
<keyword evidence="2" id="KW-0813">Transport</keyword>
<dbReference type="InterPro" id="IPR003439">
    <property type="entry name" value="ABC_transporter-like_ATP-bd"/>
</dbReference>